<protein>
    <submittedName>
        <fullName evidence="2">Uncharacterized protein</fullName>
    </submittedName>
</protein>
<evidence type="ECO:0000313" key="2">
    <source>
        <dbReference type="EMBL" id="OAM96706.1"/>
    </source>
</evidence>
<geneLocation type="plasmid" evidence="2">
    <name>p251_like</name>
</geneLocation>
<dbReference type="OrthoDB" id="6272466at2"/>
<proteinExistence type="predicted"/>
<comment type="caution">
    <text evidence="2">The sequence shown here is derived from an EMBL/GenBank/DDBJ whole genome shotgun (WGS) entry which is preliminary data.</text>
</comment>
<dbReference type="RefSeq" id="WP_069669726.1">
    <property type="nucleotide sequence ID" value="NZ_JAPFIM010000025.1"/>
</dbReference>
<gene>
    <name evidence="2" type="ORF">AZ468_23725</name>
    <name evidence="1" type="ORF">OPW20_25380</name>
</gene>
<dbReference type="EMBL" id="LUAX01000008">
    <property type="protein sequence ID" value="OAM96706.1"/>
    <property type="molecule type" value="Genomic_DNA"/>
</dbReference>
<keyword evidence="4" id="KW-1185">Reference proteome</keyword>
<dbReference type="Proteomes" id="UP001150001">
    <property type="component" value="Unassembled WGS sequence"/>
</dbReference>
<dbReference type="AlphaFoldDB" id="A0A178J5H8"/>
<reference evidence="1" key="2">
    <citation type="submission" date="2022-11" db="EMBL/GenBank/DDBJ databases">
        <title>Role of the vibriolysin VemA secreted by the emergent pathogen Vibrio europaeus in the colonization of Manila clam mucus.</title>
        <authorList>
            <person name="Martinez C."/>
            <person name="Rodriguez S."/>
            <person name="Vences A."/>
            <person name="Barja J.L."/>
            <person name="Toranzo A.E."/>
            <person name="Dubert J."/>
        </authorList>
    </citation>
    <scope>NUCLEOTIDE SEQUENCE</scope>
    <source>
        <strain evidence="1">3454</strain>
    </source>
</reference>
<dbReference type="GeneID" id="78078739"/>
<evidence type="ECO:0000313" key="4">
    <source>
        <dbReference type="Proteomes" id="UP001150001"/>
    </source>
</evidence>
<evidence type="ECO:0000313" key="3">
    <source>
        <dbReference type="Proteomes" id="UP000094761"/>
    </source>
</evidence>
<accession>A0A178J5H8</accession>
<evidence type="ECO:0000313" key="1">
    <source>
        <dbReference type="EMBL" id="MDC5743399.1"/>
    </source>
</evidence>
<dbReference type="EMBL" id="JAPFIT010000033">
    <property type="protein sequence ID" value="MDC5743399.1"/>
    <property type="molecule type" value="Genomic_DNA"/>
</dbReference>
<sequence>MKPLVYEMDAWSMATLPQLLGASLSLQPLLAMTQSDVPVLQVPFVVGDAVIELSNEWYTTPQGHDFHLPILRPMEGLPTCYRAQQDGAASSLAVIEAIEILRRRSRDAEWQHGDQGGWAASDETLIYDWGLNLLFTDGSALSLVTEDDRIDGGWVVTPDQVQPSYQEEIWLIEVDIRERIA</sequence>
<name>A0A178J5H8_9VIBR</name>
<keyword evidence="2" id="KW-0614">Plasmid</keyword>
<reference evidence="2 3" key="1">
    <citation type="submission" date="2016-03" db="EMBL/GenBank/DDBJ databases">
        <title>Draft genome sequence of the Vibrio tubiashii subs. europaeus.</title>
        <authorList>
            <person name="Spinard E."/>
            <person name="Dubert J."/>
            <person name="Nelson D.R."/>
            <person name="Barja J.L."/>
        </authorList>
    </citation>
    <scope>NUCLEOTIDE SEQUENCE [LARGE SCALE GENOMIC DNA]</scope>
    <source>
        <strain evidence="3">PP-638</strain>
        <strain evidence="2">PP2-638</strain>
        <plasmid evidence="2">p251_like</plasmid>
    </source>
</reference>
<organism evidence="2 3">
    <name type="scientific">Vibrio europaeus</name>
    <dbReference type="NCBI Taxonomy" id="300876"/>
    <lineage>
        <taxon>Bacteria</taxon>
        <taxon>Pseudomonadati</taxon>
        <taxon>Pseudomonadota</taxon>
        <taxon>Gammaproteobacteria</taxon>
        <taxon>Vibrionales</taxon>
        <taxon>Vibrionaceae</taxon>
        <taxon>Vibrio</taxon>
        <taxon>Vibrio oreintalis group</taxon>
    </lineage>
</organism>
<dbReference type="Proteomes" id="UP000094761">
    <property type="component" value="Unassembled WGS sequence"/>
</dbReference>